<accession>A0A0C2XJI1</accession>
<proteinExistence type="predicted"/>
<reference evidence="2" key="2">
    <citation type="submission" date="2015-01" db="EMBL/GenBank/DDBJ databases">
        <title>Evolutionary Origins and Diversification of the Mycorrhizal Mutualists.</title>
        <authorList>
            <consortium name="DOE Joint Genome Institute"/>
            <consortium name="Mycorrhizal Genomics Consortium"/>
            <person name="Kohler A."/>
            <person name="Kuo A."/>
            <person name="Nagy L.G."/>
            <person name="Floudas D."/>
            <person name="Copeland A."/>
            <person name="Barry K.W."/>
            <person name="Cichocki N."/>
            <person name="Veneault-Fourrey C."/>
            <person name="LaButti K."/>
            <person name="Lindquist E.A."/>
            <person name="Lipzen A."/>
            <person name="Lundell T."/>
            <person name="Morin E."/>
            <person name="Murat C."/>
            <person name="Riley R."/>
            <person name="Ohm R."/>
            <person name="Sun H."/>
            <person name="Tunlid A."/>
            <person name="Henrissat B."/>
            <person name="Grigoriev I.V."/>
            <person name="Hibbett D.S."/>
            <person name="Martin F."/>
        </authorList>
    </citation>
    <scope>NUCLEOTIDE SEQUENCE [LARGE SCALE GENOMIC DNA]</scope>
    <source>
        <strain evidence="2">h7</strain>
    </source>
</reference>
<protein>
    <submittedName>
        <fullName evidence="1">Uncharacterized protein</fullName>
    </submittedName>
</protein>
<name>A0A0C2XJI1_HEBCY</name>
<dbReference type="EMBL" id="KN831794">
    <property type="protein sequence ID" value="KIM37958.1"/>
    <property type="molecule type" value="Genomic_DNA"/>
</dbReference>
<keyword evidence="2" id="KW-1185">Reference proteome</keyword>
<dbReference type="AlphaFoldDB" id="A0A0C2XJI1"/>
<gene>
    <name evidence="1" type="ORF">M413DRAFT_30605</name>
</gene>
<evidence type="ECO:0000313" key="2">
    <source>
        <dbReference type="Proteomes" id="UP000053424"/>
    </source>
</evidence>
<evidence type="ECO:0000313" key="1">
    <source>
        <dbReference type="EMBL" id="KIM37958.1"/>
    </source>
</evidence>
<sequence>MAYQFAFFCEGIELADHEKLPFKILSFKSRGQAPRGHRGVGLAEYAFNPDLTVRNLYDQKLVFLSTAAFVDGRFVINLGVVTSLPFTR</sequence>
<dbReference type="HOGENOM" id="CLU_2469346_0_0_1"/>
<reference evidence="1 2" key="1">
    <citation type="submission" date="2014-04" db="EMBL/GenBank/DDBJ databases">
        <authorList>
            <consortium name="DOE Joint Genome Institute"/>
            <person name="Kuo A."/>
            <person name="Gay G."/>
            <person name="Dore J."/>
            <person name="Kohler A."/>
            <person name="Nagy L.G."/>
            <person name="Floudas D."/>
            <person name="Copeland A."/>
            <person name="Barry K.W."/>
            <person name="Cichocki N."/>
            <person name="Veneault-Fourrey C."/>
            <person name="LaButti K."/>
            <person name="Lindquist E.A."/>
            <person name="Lipzen A."/>
            <person name="Lundell T."/>
            <person name="Morin E."/>
            <person name="Murat C."/>
            <person name="Sun H."/>
            <person name="Tunlid A."/>
            <person name="Henrissat B."/>
            <person name="Grigoriev I.V."/>
            <person name="Hibbett D.S."/>
            <person name="Martin F."/>
            <person name="Nordberg H.P."/>
            <person name="Cantor M.N."/>
            <person name="Hua S.X."/>
        </authorList>
    </citation>
    <scope>NUCLEOTIDE SEQUENCE [LARGE SCALE GENOMIC DNA]</scope>
    <source>
        <strain evidence="2">h7</strain>
    </source>
</reference>
<dbReference type="Proteomes" id="UP000053424">
    <property type="component" value="Unassembled WGS sequence"/>
</dbReference>
<organism evidence="1 2">
    <name type="scientific">Hebeloma cylindrosporum</name>
    <dbReference type="NCBI Taxonomy" id="76867"/>
    <lineage>
        <taxon>Eukaryota</taxon>
        <taxon>Fungi</taxon>
        <taxon>Dikarya</taxon>
        <taxon>Basidiomycota</taxon>
        <taxon>Agaricomycotina</taxon>
        <taxon>Agaricomycetes</taxon>
        <taxon>Agaricomycetidae</taxon>
        <taxon>Agaricales</taxon>
        <taxon>Agaricineae</taxon>
        <taxon>Hymenogastraceae</taxon>
        <taxon>Hebeloma</taxon>
    </lineage>
</organism>